<dbReference type="SMART" id="SM00304">
    <property type="entry name" value="HAMP"/>
    <property type="match status" value="1"/>
</dbReference>
<evidence type="ECO:0000256" key="7">
    <source>
        <dbReference type="ARBA" id="ARBA00023224"/>
    </source>
</evidence>
<dbReference type="CDD" id="cd12912">
    <property type="entry name" value="PDC2_MCP_like"/>
    <property type="match status" value="1"/>
</dbReference>
<dbReference type="CDD" id="cd18773">
    <property type="entry name" value="PDC1_HK_sensor"/>
    <property type="match status" value="1"/>
</dbReference>
<keyword evidence="7 9" id="KW-0807">Transducer</keyword>
<keyword evidence="6 10" id="KW-0472">Membrane</keyword>
<dbReference type="PROSITE" id="PS50111">
    <property type="entry name" value="CHEMOTAXIS_TRANSDUC_2"/>
    <property type="match status" value="1"/>
</dbReference>
<name>A0A2X2WB70_CLOCO</name>
<evidence type="ECO:0000256" key="1">
    <source>
        <dbReference type="ARBA" id="ARBA00004651"/>
    </source>
</evidence>
<dbReference type="Gene3D" id="1.10.287.950">
    <property type="entry name" value="Methyl-accepting chemotaxis protein"/>
    <property type="match status" value="1"/>
</dbReference>
<dbReference type="SMART" id="SM00283">
    <property type="entry name" value="MA"/>
    <property type="match status" value="1"/>
</dbReference>
<keyword evidence="4 10" id="KW-0812">Transmembrane</keyword>
<feature type="transmembrane region" description="Helical" evidence="10">
    <location>
        <begin position="6"/>
        <end position="23"/>
    </location>
</feature>
<dbReference type="Pfam" id="PF00015">
    <property type="entry name" value="MCPsignal"/>
    <property type="match status" value="1"/>
</dbReference>
<dbReference type="Gene3D" id="6.10.340.10">
    <property type="match status" value="1"/>
</dbReference>
<keyword evidence="5 10" id="KW-1133">Transmembrane helix</keyword>
<evidence type="ECO:0000256" key="5">
    <source>
        <dbReference type="ARBA" id="ARBA00022989"/>
    </source>
</evidence>
<dbReference type="InterPro" id="IPR033479">
    <property type="entry name" value="dCache_1"/>
</dbReference>
<feature type="domain" description="Methyl-accepting transducer" evidence="11">
    <location>
        <begin position="398"/>
        <end position="669"/>
    </location>
</feature>
<organism evidence="13 14">
    <name type="scientific">Clostridium cochlearium</name>
    <dbReference type="NCBI Taxonomy" id="1494"/>
    <lineage>
        <taxon>Bacteria</taxon>
        <taxon>Bacillati</taxon>
        <taxon>Bacillota</taxon>
        <taxon>Clostridia</taxon>
        <taxon>Eubacteriales</taxon>
        <taxon>Clostridiaceae</taxon>
        <taxon>Clostridium</taxon>
    </lineage>
</organism>
<keyword evidence="3" id="KW-0145">Chemotaxis</keyword>
<dbReference type="RefSeq" id="WP_111921867.1">
    <property type="nucleotide sequence ID" value="NZ_UAWC01000027.1"/>
</dbReference>
<protein>
    <submittedName>
        <fullName evidence="13">Methyl-accepting chemotaxis protein</fullName>
    </submittedName>
</protein>
<sequence length="685" mass="76001">MTISIFLVAIPVCLSIFISNYYMNKNLRPHIHEDHGVLSNTIANGVADYMTKAYVLTEELISNDYVREFNGEKQNIAVKDTIKRNPYFDLFCIQDMKGDQTARSKGKLANRADRWWFKQSVETKKPFVSKSYLTVNDDSEAINSIIFPIIDSKGQMRGVMDADLKLDELQKMVEKYSTDKTYAYVIDGQGAVIAHPNKTEVQEIYNYKTLQKVVKQKDSSGKVIKDKNGVPVTKKEPIEVPDKLKEIVELALNGKSGIVEYKNKDGEKVISSYGTIKLPGDSDNWAVITTQKEKDAFTMIYDIRNRIMIVGLILLILAIILSYIAANNLTKPLTSLVELTEKASKGDLTVKSDYHSEDEIGILSTSFNNMIDNMKALIFNIKEVTEVVTSATESLLASTQQTSSSINEVAESMTNVAVDIEKGSENARDGVHSASDLSNELDSVSKKIMESEESSRNVYNISNKGFEVIRKLEEKNERNSIVSKEVTEVINSLSEKANSIGMIVETITSISEETNLLALNAAIEAARAGEAGKGFSVVAEEVRKLSENTAESTNNVKSIITNIQKDIKLAQTTIKQIEEVAIEQNEAVNITKDTFKEINTSIEGIVEKIDTISKSLVSVDSCKTNLISVVEHVSFMAESVSEATQNVCGATEEQNAEMEQISALVEDLNNMTQKLIGEVKNFKIE</sequence>
<dbReference type="GO" id="GO:0007165">
    <property type="term" value="P:signal transduction"/>
    <property type="evidence" value="ECO:0007669"/>
    <property type="project" value="UniProtKB-KW"/>
</dbReference>
<evidence type="ECO:0000313" key="14">
    <source>
        <dbReference type="Proteomes" id="UP000250223"/>
    </source>
</evidence>
<dbReference type="Pfam" id="PF02743">
    <property type="entry name" value="dCache_1"/>
    <property type="match status" value="1"/>
</dbReference>
<evidence type="ECO:0000256" key="8">
    <source>
        <dbReference type="ARBA" id="ARBA00029447"/>
    </source>
</evidence>
<evidence type="ECO:0000256" key="4">
    <source>
        <dbReference type="ARBA" id="ARBA00022692"/>
    </source>
</evidence>
<feature type="domain" description="HAMP" evidence="12">
    <location>
        <begin position="327"/>
        <end position="379"/>
    </location>
</feature>
<dbReference type="Proteomes" id="UP000250223">
    <property type="component" value="Unassembled WGS sequence"/>
</dbReference>
<dbReference type="AlphaFoldDB" id="A0A2X2WB70"/>
<gene>
    <name evidence="13" type="primary">mcpC_2</name>
    <name evidence="13" type="ORF">NCTC13028_02537</name>
</gene>
<feature type="transmembrane region" description="Helical" evidence="10">
    <location>
        <begin position="307"/>
        <end position="326"/>
    </location>
</feature>
<evidence type="ECO:0000256" key="2">
    <source>
        <dbReference type="ARBA" id="ARBA00022475"/>
    </source>
</evidence>
<dbReference type="PANTHER" id="PTHR32089">
    <property type="entry name" value="METHYL-ACCEPTING CHEMOTAXIS PROTEIN MCPB"/>
    <property type="match status" value="1"/>
</dbReference>
<dbReference type="GO" id="GO:0006935">
    <property type="term" value="P:chemotaxis"/>
    <property type="evidence" value="ECO:0007669"/>
    <property type="project" value="UniProtKB-KW"/>
</dbReference>
<proteinExistence type="inferred from homology"/>
<dbReference type="Pfam" id="PF00672">
    <property type="entry name" value="HAMP"/>
    <property type="match status" value="1"/>
</dbReference>
<dbReference type="GO" id="GO:0005886">
    <property type="term" value="C:plasma membrane"/>
    <property type="evidence" value="ECO:0007669"/>
    <property type="project" value="UniProtKB-SubCell"/>
</dbReference>
<dbReference type="InterPro" id="IPR004089">
    <property type="entry name" value="MCPsignal_dom"/>
</dbReference>
<evidence type="ECO:0000259" key="11">
    <source>
        <dbReference type="PROSITE" id="PS50111"/>
    </source>
</evidence>
<keyword evidence="2" id="KW-1003">Cell membrane</keyword>
<dbReference type="InterPro" id="IPR003660">
    <property type="entry name" value="HAMP_dom"/>
</dbReference>
<comment type="similarity">
    <text evidence="8">Belongs to the methyl-accepting chemotaxis (MCP) protein family.</text>
</comment>
<evidence type="ECO:0000256" key="6">
    <source>
        <dbReference type="ARBA" id="ARBA00023136"/>
    </source>
</evidence>
<evidence type="ECO:0000313" key="13">
    <source>
        <dbReference type="EMBL" id="SQB36707.1"/>
    </source>
</evidence>
<reference evidence="13 14" key="1">
    <citation type="submission" date="2018-06" db="EMBL/GenBank/DDBJ databases">
        <authorList>
            <consortium name="Pathogen Informatics"/>
            <person name="Doyle S."/>
        </authorList>
    </citation>
    <scope>NUCLEOTIDE SEQUENCE [LARGE SCALE GENOMIC DNA]</scope>
    <source>
        <strain evidence="13 14">NCTC13028</strain>
    </source>
</reference>
<dbReference type="SUPFAM" id="SSF58104">
    <property type="entry name" value="Methyl-accepting chemotaxis protein (MCP) signaling domain"/>
    <property type="match status" value="1"/>
</dbReference>
<evidence type="ECO:0000256" key="3">
    <source>
        <dbReference type="ARBA" id="ARBA00022500"/>
    </source>
</evidence>
<dbReference type="EMBL" id="UAWC01000027">
    <property type="protein sequence ID" value="SQB36707.1"/>
    <property type="molecule type" value="Genomic_DNA"/>
</dbReference>
<dbReference type="PROSITE" id="PS50885">
    <property type="entry name" value="HAMP"/>
    <property type="match status" value="1"/>
</dbReference>
<evidence type="ECO:0000256" key="9">
    <source>
        <dbReference type="PROSITE-ProRule" id="PRU00284"/>
    </source>
</evidence>
<accession>A0A2X2WB70</accession>
<comment type="subcellular location">
    <subcellularLocation>
        <location evidence="1">Cell membrane</location>
        <topology evidence="1">Multi-pass membrane protein</topology>
    </subcellularLocation>
</comment>
<evidence type="ECO:0000256" key="10">
    <source>
        <dbReference type="SAM" id="Phobius"/>
    </source>
</evidence>
<dbReference type="CDD" id="cd06225">
    <property type="entry name" value="HAMP"/>
    <property type="match status" value="1"/>
</dbReference>
<evidence type="ECO:0000259" key="12">
    <source>
        <dbReference type="PROSITE" id="PS50885"/>
    </source>
</evidence>
<dbReference type="PANTHER" id="PTHR32089:SF112">
    <property type="entry name" value="LYSOZYME-LIKE PROTEIN-RELATED"/>
    <property type="match status" value="1"/>
</dbReference>
<dbReference type="Gene3D" id="3.30.450.20">
    <property type="entry name" value="PAS domain"/>
    <property type="match status" value="1"/>
</dbReference>